<feature type="region of interest" description="Disordered" evidence="1">
    <location>
        <begin position="23"/>
        <end position="55"/>
    </location>
</feature>
<evidence type="ECO:0000313" key="2">
    <source>
        <dbReference type="EMBL" id="ERN06328.1"/>
    </source>
</evidence>
<dbReference type="Proteomes" id="UP000017836">
    <property type="component" value="Unassembled WGS sequence"/>
</dbReference>
<proteinExistence type="predicted"/>
<keyword evidence="3" id="KW-1185">Reference proteome</keyword>
<dbReference type="Gramene" id="ERN06328">
    <property type="protein sequence ID" value="ERN06328"/>
    <property type="gene ID" value="AMTR_s00016p00237010"/>
</dbReference>
<sequence length="250" mass="27954">MKGQGACNFFLWLEDYEKGLPGSNMSPNKRPRDAISDAHCNATSSPIFEHSPSQISTNTSNAFSCDSGKYQSLCPMGAQLSSEILYPPIENLSIQETTYPLDCEKGLPRSKMSPNKRPRDAISVPYSDEETGTTPSPLSNQIPYHISMDTNNVFPPNFDKNLSPGSMGTQFFGEISYPLREISYTLIEDLGSSEIRYPPIERLSIREEPVMAGKCDDCEGDGHWDMGSVREPSFRYLKCRKGWDWVCPLV</sequence>
<protein>
    <submittedName>
        <fullName evidence="2">Uncharacterized protein</fullName>
    </submittedName>
</protein>
<feature type="compositionally biased region" description="Polar residues" evidence="1">
    <location>
        <begin position="132"/>
        <end position="141"/>
    </location>
</feature>
<dbReference type="AlphaFoldDB" id="W1PEE9"/>
<dbReference type="HOGENOM" id="CLU_1112620_0_0_1"/>
<dbReference type="EMBL" id="KI393908">
    <property type="protein sequence ID" value="ERN06328.1"/>
    <property type="molecule type" value="Genomic_DNA"/>
</dbReference>
<evidence type="ECO:0000313" key="3">
    <source>
        <dbReference type="Proteomes" id="UP000017836"/>
    </source>
</evidence>
<organism evidence="2 3">
    <name type="scientific">Amborella trichopoda</name>
    <dbReference type="NCBI Taxonomy" id="13333"/>
    <lineage>
        <taxon>Eukaryota</taxon>
        <taxon>Viridiplantae</taxon>
        <taxon>Streptophyta</taxon>
        <taxon>Embryophyta</taxon>
        <taxon>Tracheophyta</taxon>
        <taxon>Spermatophyta</taxon>
        <taxon>Magnoliopsida</taxon>
        <taxon>Amborellales</taxon>
        <taxon>Amborellaceae</taxon>
        <taxon>Amborella</taxon>
    </lineage>
</organism>
<feature type="region of interest" description="Disordered" evidence="1">
    <location>
        <begin position="105"/>
        <end position="141"/>
    </location>
</feature>
<gene>
    <name evidence="2" type="ORF">AMTR_s00016p00237010</name>
</gene>
<reference evidence="3" key="1">
    <citation type="journal article" date="2013" name="Science">
        <title>The Amborella genome and the evolution of flowering plants.</title>
        <authorList>
            <consortium name="Amborella Genome Project"/>
        </authorList>
    </citation>
    <scope>NUCLEOTIDE SEQUENCE [LARGE SCALE GENOMIC DNA]</scope>
</reference>
<name>W1PEE9_AMBTC</name>
<evidence type="ECO:0000256" key="1">
    <source>
        <dbReference type="SAM" id="MobiDB-lite"/>
    </source>
</evidence>
<accession>W1PEE9</accession>
<feature type="compositionally biased region" description="Polar residues" evidence="1">
    <location>
        <begin position="41"/>
        <end position="55"/>
    </location>
</feature>